<accession>A0A329SD99</accession>
<comment type="caution">
    <text evidence="3">The sequence shown here is derived from an EMBL/GenBank/DDBJ whole genome shotgun (WGS) entry which is preliminary data.</text>
</comment>
<evidence type="ECO:0000313" key="2">
    <source>
        <dbReference type="EMBL" id="KAG6963836.1"/>
    </source>
</evidence>
<keyword evidence="4" id="KW-1185">Reference proteome</keyword>
<dbReference type="STRING" id="29920.A0A329SD99"/>
<dbReference type="PANTHER" id="PTHR46599">
    <property type="entry name" value="PIGGYBAC TRANSPOSABLE ELEMENT-DERIVED PROTEIN 4"/>
    <property type="match status" value="1"/>
</dbReference>
<dbReference type="EMBL" id="MJFZ01000190">
    <property type="protein sequence ID" value="RAW34755.1"/>
    <property type="molecule type" value="Genomic_DNA"/>
</dbReference>
<organism evidence="3 4">
    <name type="scientific">Phytophthora cactorum</name>
    <dbReference type="NCBI Taxonomy" id="29920"/>
    <lineage>
        <taxon>Eukaryota</taxon>
        <taxon>Sar</taxon>
        <taxon>Stramenopiles</taxon>
        <taxon>Oomycota</taxon>
        <taxon>Peronosporomycetes</taxon>
        <taxon>Peronosporales</taxon>
        <taxon>Peronosporaceae</taxon>
        <taxon>Phytophthora</taxon>
    </lineage>
</organism>
<sequence length="255" mass="29600">MAWTAPSSQFESETSSFEGLSREVARPSAEIMSRIDSPLDFLLYFMPKKLWTYITRETNRYKNTKVDEKARVERARLVREGQGGQSLRDIRRRLRAEPDYSPREILQVMGLLVAHMLSPTRPFSDHWAMVVDDALPGGNFGQYLARNRCTAILGDLHLCNNNTANKRGKLWKLRAVVNDIQDRFQKAWSVSNIISFDEGVLHATSKQTGTRMFMSDKPYRYGTKMFMTCDSRTAYCHRLMTYLFYPNILCRKYLP</sequence>
<feature type="domain" description="PiggyBac transposable element-derived protein" evidence="1">
    <location>
        <begin position="37"/>
        <end position="242"/>
    </location>
</feature>
<dbReference type="InterPro" id="IPR029526">
    <property type="entry name" value="PGBD"/>
</dbReference>
<dbReference type="VEuPathDB" id="FungiDB:PC110_g8943"/>
<protein>
    <recommendedName>
        <fullName evidence="1">PiggyBac transposable element-derived protein domain-containing protein</fullName>
    </recommendedName>
</protein>
<proteinExistence type="predicted"/>
<dbReference type="OrthoDB" id="93607at2759"/>
<dbReference type="Proteomes" id="UP000251314">
    <property type="component" value="Unassembled WGS sequence"/>
</dbReference>
<evidence type="ECO:0000259" key="1">
    <source>
        <dbReference type="Pfam" id="PF13843"/>
    </source>
</evidence>
<dbReference type="AlphaFoldDB" id="A0A329SD99"/>
<dbReference type="EMBL" id="JAENGZ010000256">
    <property type="protein sequence ID" value="KAG6963836.1"/>
    <property type="molecule type" value="Genomic_DNA"/>
</dbReference>
<evidence type="ECO:0000313" key="4">
    <source>
        <dbReference type="Proteomes" id="UP000251314"/>
    </source>
</evidence>
<reference evidence="2" key="2">
    <citation type="submission" date="2021-01" db="EMBL/GenBank/DDBJ databases">
        <title>Phytophthora aleatoria, a newly-described species from Pinus radiata is distinct from Phytophthora cactorum isolates based on comparative genomics.</title>
        <authorList>
            <person name="Mcdougal R."/>
            <person name="Panda P."/>
            <person name="Williams N."/>
            <person name="Studholme D.J."/>
        </authorList>
    </citation>
    <scope>NUCLEOTIDE SEQUENCE</scope>
    <source>
        <strain evidence="2">NZFS 3830</strain>
    </source>
</reference>
<gene>
    <name evidence="2" type="ORF">JG687_00006330</name>
    <name evidence="3" type="ORF">PC110_g8943</name>
</gene>
<name>A0A329SD99_9STRA</name>
<dbReference type="PANTHER" id="PTHR46599:SF3">
    <property type="entry name" value="PIGGYBAC TRANSPOSABLE ELEMENT-DERIVED PROTEIN 4"/>
    <property type="match status" value="1"/>
</dbReference>
<dbReference type="Proteomes" id="UP000688947">
    <property type="component" value="Unassembled WGS sequence"/>
</dbReference>
<reference evidence="3 4" key="1">
    <citation type="submission" date="2018-01" db="EMBL/GenBank/DDBJ databases">
        <title>Draft genome of the strawberry crown rot pathogen Phytophthora cactorum.</title>
        <authorList>
            <person name="Armitage A.D."/>
            <person name="Lysoe E."/>
            <person name="Nellist C.F."/>
            <person name="Harrison R.J."/>
            <person name="Brurberg M.B."/>
        </authorList>
    </citation>
    <scope>NUCLEOTIDE SEQUENCE [LARGE SCALE GENOMIC DNA]</scope>
    <source>
        <strain evidence="3 4">10300</strain>
    </source>
</reference>
<evidence type="ECO:0000313" key="3">
    <source>
        <dbReference type="EMBL" id="RAW34755.1"/>
    </source>
</evidence>
<dbReference type="Pfam" id="PF13843">
    <property type="entry name" value="DDE_Tnp_1_7"/>
    <property type="match status" value="1"/>
</dbReference>